<keyword evidence="4 9" id="KW-0808">Transferase</keyword>
<feature type="domain" description="Guanylate kinase-like" evidence="10">
    <location>
        <begin position="7"/>
        <end position="185"/>
    </location>
</feature>
<accession>A0A520MQ01</accession>
<dbReference type="HAMAP" id="MF_00328">
    <property type="entry name" value="Guanylate_kinase"/>
    <property type="match status" value="1"/>
</dbReference>
<comment type="similarity">
    <text evidence="1 9">Belongs to the guanylate kinase family.</text>
</comment>
<keyword evidence="9" id="KW-0963">Cytoplasm</keyword>
<proteinExistence type="inferred from homology"/>
<dbReference type="GO" id="GO:0004385">
    <property type="term" value="F:GMP kinase activity"/>
    <property type="evidence" value="ECO:0007669"/>
    <property type="project" value="UniProtKB-UniRule"/>
</dbReference>
<keyword evidence="5 9" id="KW-0547">Nucleotide-binding</keyword>
<keyword evidence="7 9" id="KW-0067">ATP-binding</keyword>
<comment type="subcellular location">
    <subcellularLocation>
        <location evidence="9">Cytoplasm</location>
    </subcellularLocation>
</comment>
<gene>
    <name evidence="9" type="primary">gmk</name>
    <name evidence="11" type="ORF">EVA96_00585</name>
</gene>
<dbReference type="InterPro" id="IPR027417">
    <property type="entry name" value="P-loop_NTPase"/>
</dbReference>
<dbReference type="SMART" id="SM00072">
    <property type="entry name" value="GuKc"/>
    <property type="match status" value="1"/>
</dbReference>
<dbReference type="InterPro" id="IPR008144">
    <property type="entry name" value="Guanylate_kin-like_dom"/>
</dbReference>
<dbReference type="PANTHER" id="PTHR23117:SF13">
    <property type="entry name" value="GUANYLATE KINASE"/>
    <property type="match status" value="1"/>
</dbReference>
<dbReference type="FunFam" id="3.30.63.10:FF:000002">
    <property type="entry name" value="Guanylate kinase 1"/>
    <property type="match status" value="1"/>
</dbReference>
<dbReference type="CDD" id="cd00071">
    <property type="entry name" value="GMPK"/>
    <property type="match status" value="1"/>
</dbReference>
<dbReference type="GO" id="GO:0005524">
    <property type="term" value="F:ATP binding"/>
    <property type="evidence" value="ECO:0007669"/>
    <property type="project" value="UniProtKB-UniRule"/>
</dbReference>
<dbReference type="Pfam" id="PF00625">
    <property type="entry name" value="Guanylate_kin"/>
    <property type="match status" value="1"/>
</dbReference>
<evidence type="ECO:0000256" key="9">
    <source>
        <dbReference type="HAMAP-Rule" id="MF_00328"/>
    </source>
</evidence>
<dbReference type="PANTHER" id="PTHR23117">
    <property type="entry name" value="GUANYLATE KINASE-RELATED"/>
    <property type="match status" value="1"/>
</dbReference>
<dbReference type="Gene3D" id="3.30.63.10">
    <property type="entry name" value="Guanylate Kinase phosphate binding domain"/>
    <property type="match status" value="1"/>
</dbReference>
<keyword evidence="6 9" id="KW-0418">Kinase</keyword>
<comment type="caution">
    <text evidence="11">The sequence shown here is derived from an EMBL/GenBank/DDBJ whole genome shotgun (WGS) entry which is preliminary data.</text>
</comment>
<dbReference type="GO" id="GO:0005829">
    <property type="term" value="C:cytosol"/>
    <property type="evidence" value="ECO:0007669"/>
    <property type="project" value="TreeGrafter"/>
</dbReference>
<dbReference type="PROSITE" id="PS50052">
    <property type="entry name" value="GUANYLATE_KINASE_2"/>
    <property type="match status" value="1"/>
</dbReference>
<evidence type="ECO:0000259" key="10">
    <source>
        <dbReference type="PROSITE" id="PS50052"/>
    </source>
</evidence>
<dbReference type="EMBL" id="SHBI01000001">
    <property type="protein sequence ID" value="RZO23296.1"/>
    <property type="molecule type" value="Genomic_DNA"/>
</dbReference>
<dbReference type="Gene3D" id="3.40.50.300">
    <property type="entry name" value="P-loop containing nucleotide triphosphate hydrolases"/>
    <property type="match status" value="1"/>
</dbReference>
<evidence type="ECO:0000256" key="7">
    <source>
        <dbReference type="ARBA" id="ARBA00022840"/>
    </source>
</evidence>
<evidence type="ECO:0000256" key="5">
    <source>
        <dbReference type="ARBA" id="ARBA00022741"/>
    </source>
</evidence>
<name>A0A520MQ01_9GAMM</name>
<organism evidence="11 12">
    <name type="scientific">SAR86 cluster bacterium</name>
    <dbReference type="NCBI Taxonomy" id="2030880"/>
    <lineage>
        <taxon>Bacteria</taxon>
        <taxon>Pseudomonadati</taxon>
        <taxon>Pseudomonadota</taxon>
        <taxon>Gammaproteobacteria</taxon>
        <taxon>SAR86 cluster</taxon>
    </lineage>
</organism>
<dbReference type="InterPro" id="IPR020590">
    <property type="entry name" value="Guanylate_kinase_CS"/>
</dbReference>
<dbReference type="InterPro" id="IPR008145">
    <property type="entry name" value="GK/Ca_channel_bsu"/>
</dbReference>
<dbReference type="InterPro" id="IPR017665">
    <property type="entry name" value="Guanylate_kinase"/>
</dbReference>
<evidence type="ECO:0000313" key="11">
    <source>
        <dbReference type="EMBL" id="RZO23296.1"/>
    </source>
</evidence>
<reference evidence="11 12" key="1">
    <citation type="submission" date="2019-02" db="EMBL/GenBank/DDBJ databases">
        <title>Prokaryotic population dynamics and viral predation in marine succession experiment using metagenomics: the confinement effect.</title>
        <authorList>
            <person name="Haro-Moreno J.M."/>
            <person name="Rodriguez-Valera F."/>
            <person name="Lopez-Perez M."/>
        </authorList>
    </citation>
    <scope>NUCLEOTIDE SEQUENCE [LARGE SCALE GENOMIC DNA]</scope>
    <source>
        <strain evidence="11">MED-G163</strain>
    </source>
</reference>
<feature type="binding site" evidence="9">
    <location>
        <begin position="14"/>
        <end position="21"/>
    </location>
    <ligand>
        <name>ATP</name>
        <dbReference type="ChEBI" id="CHEBI:30616"/>
    </ligand>
</feature>
<protein>
    <recommendedName>
        <fullName evidence="3 9">Guanylate kinase</fullName>
        <ecNumber evidence="2 9">2.7.4.8</ecNumber>
    </recommendedName>
    <alternativeName>
        <fullName evidence="8 9">GMP kinase</fullName>
    </alternativeName>
</protein>
<dbReference type="NCBIfam" id="TIGR03263">
    <property type="entry name" value="guanyl_kin"/>
    <property type="match status" value="1"/>
</dbReference>
<comment type="catalytic activity">
    <reaction evidence="9">
        <text>GMP + ATP = GDP + ADP</text>
        <dbReference type="Rhea" id="RHEA:20780"/>
        <dbReference type="ChEBI" id="CHEBI:30616"/>
        <dbReference type="ChEBI" id="CHEBI:58115"/>
        <dbReference type="ChEBI" id="CHEBI:58189"/>
        <dbReference type="ChEBI" id="CHEBI:456216"/>
        <dbReference type="EC" id="2.7.4.8"/>
    </reaction>
</comment>
<evidence type="ECO:0000256" key="6">
    <source>
        <dbReference type="ARBA" id="ARBA00022777"/>
    </source>
</evidence>
<evidence type="ECO:0000313" key="12">
    <source>
        <dbReference type="Proteomes" id="UP000315782"/>
    </source>
</evidence>
<sequence>MNKEIKGQLFVISAPSGAGKSSLISDLISKGNTLELSISATTRSARTGEENAKHYFFIEDSEFDALKSKGAFIENACVHGHQYGTLKSYIEERLNNGINIILDIDVQGFMQIKEAGVSNISIFIIPPSLSELEERLIKRNLDSKEVIETRLINAKDELSYAKEFDFIILNDEYDMALKNLSNIVLERKLDTIDNKKNSKILIDLLS</sequence>
<dbReference type="AlphaFoldDB" id="A0A520MQ01"/>
<dbReference type="EC" id="2.7.4.8" evidence="2 9"/>
<dbReference type="SUPFAM" id="SSF52540">
    <property type="entry name" value="P-loop containing nucleoside triphosphate hydrolases"/>
    <property type="match status" value="1"/>
</dbReference>
<evidence type="ECO:0000256" key="8">
    <source>
        <dbReference type="ARBA" id="ARBA00030128"/>
    </source>
</evidence>
<evidence type="ECO:0000256" key="3">
    <source>
        <dbReference type="ARBA" id="ARBA00016296"/>
    </source>
</evidence>
<comment type="function">
    <text evidence="9">Essential for recycling GMP and indirectly, cGMP.</text>
</comment>
<evidence type="ECO:0000256" key="2">
    <source>
        <dbReference type="ARBA" id="ARBA00012961"/>
    </source>
</evidence>
<dbReference type="Proteomes" id="UP000315782">
    <property type="component" value="Unassembled WGS sequence"/>
</dbReference>
<evidence type="ECO:0000256" key="1">
    <source>
        <dbReference type="ARBA" id="ARBA00005790"/>
    </source>
</evidence>
<evidence type="ECO:0000256" key="4">
    <source>
        <dbReference type="ARBA" id="ARBA00022679"/>
    </source>
</evidence>
<dbReference type="PROSITE" id="PS00856">
    <property type="entry name" value="GUANYLATE_KINASE_1"/>
    <property type="match status" value="1"/>
</dbReference>